<reference evidence="1" key="1">
    <citation type="submission" date="2015-03" db="EMBL/GenBank/DDBJ databases">
        <authorList>
            <person name="Xie B.-B."/>
            <person name="Rong J.-C."/>
            <person name="Qin Q.-L."/>
            <person name="Zhang Y.-Z."/>
        </authorList>
    </citation>
    <scope>NUCLEOTIDE SEQUENCE</scope>
    <source>
        <strain evidence="1">DSM 14585</strain>
    </source>
</reference>
<gene>
    <name evidence="1" type="ORF">PAGA_a3248</name>
</gene>
<organism evidence="1 2">
    <name type="scientific">Pseudoalteromonas agarivorans DSM 14585</name>
    <dbReference type="NCBI Taxonomy" id="1312369"/>
    <lineage>
        <taxon>Bacteria</taxon>
        <taxon>Pseudomonadati</taxon>
        <taxon>Pseudomonadota</taxon>
        <taxon>Gammaproteobacteria</taxon>
        <taxon>Alteromonadales</taxon>
        <taxon>Pseudoalteromonadaceae</taxon>
        <taxon>Pseudoalteromonas</taxon>
    </lineage>
</organism>
<proteinExistence type="predicted"/>
<protein>
    <submittedName>
        <fullName evidence="1">Uncharacterized protein</fullName>
    </submittedName>
</protein>
<keyword evidence="2" id="KW-1185">Reference proteome</keyword>
<dbReference type="EMBL" id="CP011011">
    <property type="protein sequence ID" value="ATC83416.1"/>
    <property type="molecule type" value="Genomic_DNA"/>
</dbReference>
<name>A0ACA8DZM0_9GAMM</name>
<evidence type="ECO:0000313" key="1">
    <source>
        <dbReference type="EMBL" id="ATC83416.1"/>
    </source>
</evidence>
<sequence>MMQVLTPSLAARFAAISYSTDTTDGVEGSAYYGALSRHFDFDSDPVKGISGSILERVLRHRTPFGCIAKGKTNAYKGQYVLALRGTAKMRDCITDLHCGISTGPNNQSVHAGFNQTFNSLKSQLEQYFSNNPTAPVHVVGHSLGGALANLAANWLKQRFKVPVKLYTFGAPRVGLLNFSIHTQNALQGVYRCVHAGDPVPMVPVWPFVHTTYEYILNSSPSISPGAHSMSDPTPGYLNTASKYRTFEDIQKGFELRHQEATRLEFEKRHQASFTALWARKIGAALLDFLNKIGALSALQVSVTGLLTVYDAIASYLANEVETSRAYAAEVKGIVGHMYVFCGLPASKLIDFSYRGIRTILKKMLIKLSQLAKFSIELASHTAHLMV</sequence>
<dbReference type="Proteomes" id="UP000217277">
    <property type="component" value="Chromosome I"/>
</dbReference>
<accession>A0ACA8DZM0</accession>
<evidence type="ECO:0000313" key="2">
    <source>
        <dbReference type="Proteomes" id="UP000217277"/>
    </source>
</evidence>